<evidence type="ECO:0000313" key="3">
    <source>
        <dbReference type="Proteomes" id="UP000193642"/>
    </source>
</evidence>
<accession>A0A1Y2CTM5</accession>
<evidence type="ECO:0000256" key="1">
    <source>
        <dbReference type="SAM" id="MobiDB-lite"/>
    </source>
</evidence>
<comment type="caution">
    <text evidence="2">The sequence shown here is derived from an EMBL/GenBank/DDBJ whole genome shotgun (WGS) entry which is preliminary data.</text>
</comment>
<dbReference type="Proteomes" id="UP000193642">
    <property type="component" value="Unassembled WGS sequence"/>
</dbReference>
<gene>
    <name evidence="2" type="ORF">BCR33DRAFT_524959</name>
</gene>
<proteinExistence type="predicted"/>
<evidence type="ECO:0000313" key="2">
    <source>
        <dbReference type="EMBL" id="ORY50246.1"/>
    </source>
</evidence>
<sequence length="255" mass="27656">MQNNCETVADEENVVVECGVTESTVVDDGNVPPRNSLSHEEETGDEATSEATILAENAALRDEVTGLTEYINKLIFQLNEAGVEEYDPNSADTISHCHSSQPKAWRTLGIRNLSGSSIGSKDLEPMVLGHKEWAAKEGVRKMADDGVMVTVPLVDAPKRKPSENNKAGVLSSLSKTIGSWYGSAPVSHANAKPVNPPVPDIQIRGVPKSDIQMNSLADALNAPKLQELQRLEKAAQKVGFRQSRILENKRVTHIL</sequence>
<feature type="region of interest" description="Disordered" evidence="1">
    <location>
        <begin position="23"/>
        <end position="49"/>
    </location>
</feature>
<organism evidence="2 3">
    <name type="scientific">Rhizoclosmatium globosum</name>
    <dbReference type="NCBI Taxonomy" id="329046"/>
    <lineage>
        <taxon>Eukaryota</taxon>
        <taxon>Fungi</taxon>
        <taxon>Fungi incertae sedis</taxon>
        <taxon>Chytridiomycota</taxon>
        <taxon>Chytridiomycota incertae sedis</taxon>
        <taxon>Chytridiomycetes</taxon>
        <taxon>Chytridiales</taxon>
        <taxon>Chytriomycetaceae</taxon>
        <taxon>Rhizoclosmatium</taxon>
    </lineage>
</organism>
<dbReference type="EMBL" id="MCGO01000007">
    <property type="protein sequence ID" value="ORY50246.1"/>
    <property type="molecule type" value="Genomic_DNA"/>
</dbReference>
<reference evidence="2 3" key="1">
    <citation type="submission" date="2016-07" db="EMBL/GenBank/DDBJ databases">
        <title>Pervasive Adenine N6-methylation of Active Genes in Fungi.</title>
        <authorList>
            <consortium name="DOE Joint Genome Institute"/>
            <person name="Mondo S.J."/>
            <person name="Dannebaum R.O."/>
            <person name="Kuo R.C."/>
            <person name="Labutti K."/>
            <person name="Haridas S."/>
            <person name="Kuo A."/>
            <person name="Salamov A."/>
            <person name="Ahrendt S.R."/>
            <person name="Lipzen A."/>
            <person name="Sullivan W."/>
            <person name="Andreopoulos W.B."/>
            <person name="Clum A."/>
            <person name="Lindquist E."/>
            <person name="Daum C."/>
            <person name="Ramamoorthy G.K."/>
            <person name="Gryganskyi A."/>
            <person name="Culley D."/>
            <person name="Magnuson J.K."/>
            <person name="James T.Y."/>
            <person name="O'Malley M.A."/>
            <person name="Stajich J.E."/>
            <person name="Spatafora J.W."/>
            <person name="Visel A."/>
            <person name="Grigoriev I.V."/>
        </authorList>
    </citation>
    <scope>NUCLEOTIDE SEQUENCE [LARGE SCALE GENOMIC DNA]</scope>
    <source>
        <strain evidence="2 3">JEL800</strain>
    </source>
</reference>
<dbReference type="OrthoDB" id="2121767at2759"/>
<dbReference type="AlphaFoldDB" id="A0A1Y2CTM5"/>
<protein>
    <submittedName>
        <fullName evidence="2">Uncharacterized protein</fullName>
    </submittedName>
</protein>
<keyword evidence="3" id="KW-1185">Reference proteome</keyword>
<name>A0A1Y2CTM5_9FUNG</name>